<feature type="domain" description="RXYLT1 N-terminal" evidence="2">
    <location>
        <begin position="57"/>
        <end position="196"/>
    </location>
</feature>
<dbReference type="GO" id="GO:0035269">
    <property type="term" value="P:protein O-linked glycosylation via mannose"/>
    <property type="evidence" value="ECO:0000318"/>
    <property type="project" value="GO_Central"/>
</dbReference>
<dbReference type="PANTHER" id="PTHR15576">
    <property type="entry name" value="RIBITOL-5-PHOSPHATE XYLOSYLTRANSFERASE 1"/>
    <property type="match status" value="1"/>
</dbReference>
<keyword evidence="4" id="KW-1185">Reference proteome</keyword>
<dbReference type="InterPro" id="IPR057539">
    <property type="entry name" value="RXYLT1_N"/>
</dbReference>
<feature type="domain" description="RXYLT1 C-terminal" evidence="1">
    <location>
        <begin position="202"/>
        <end position="389"/>
    </location>
</feature>
<dbReference type="GO" id="GO:0005794">
    <property type="term" value="C:Golgi apparatus"/>
    <property type="evidence" value="ECO:0000318"/>
    <property type="project" value="GO_Central"/>
</dbReference>
<evidence type="ECO:0000259" key="2">
    <source>
        <dbReference type="Pfam" id="PF24786"/>
    </source>
</evidence>
<dbReference type="InterPro" id="IPR057538">
    <property type="entry name" value="RXYLT1_C"/>
</dbReference>
<dbReference type="STRING" id="45351.A7T1N4"/>
<dbReference type="AlphaFoldDB" id="A7T1N4"/>
<dbReference type="PANTHER" id="PTHR15576:SF1">
    <property type="entry name" value="RIBITOL-5-PHOSPHATE XYLOSYLTRANSFERASE 1"/>
    <property type="match status" value="1"/>
</dbReference>
<proteinExistence type="predicted"/>
<evidence type="ECO:0000259" key="1">
    <source>
        <dbReference type="Pfam" id="PF24785"/>
    </source>
</evidence>
<reference evidence="3 4" key="1">
    <citation type="journal article" date="2007" name="Science">
        <title>Sea anemone genome reveals ancestral eumetazoan gene repertoire and genomic organization.</title>
        <authorList>
            <person name="Putnam N.H."/>
            <person name="Srivastava M."/>
            <person name="Hellsten U."/>
            <person name="Dirks B."/>
            <person name="Chapman J."/>
            <person name="Salamov A."/>
            <person name="Terry A."/>
            <person name="Shapiro H."/>
            <person name="Lindquist E."/>
            <person name="Kapitonov V.V."/>
            <person name="Jurka J."/>
            <person name="Genikhovich G."/>
            <person name="Grigoriev I.V."/>
            <person name="Lucas S.M."/>
            <person name="Steele R.E."/>
            <person name="Finnerty J.R."/>
            <person name="Technau U."/>
            <person name="Martindale M.Q."/>
            <person name="Rokhsar D.S."/>
        </authorList>
    </citation>
    <scope>NUCLEOTIDE SEQUENCE [LARGE SCALE GENOMIC DNA]</scope>
    <source>
        <strain evidence="4">CH2 X CH6</strain>
    </source>
</reference>
<dbReference type="GO" id="GO:0120053">
    <property type="term" value="F:ribitol beta-1,4-xylosyltransferase activity"/>
    <property type="evidence" value="ECO:0000318"/>
    <property type="project" value="GO_Central"/>
</dbReference>
<protein>
    <recommendedName>
        <fullName evidence="5">Transmembrane protein 5</fullName>
    </recommendedName>
</protein>
<dbReference type="InterPro" id="IPR055286">
    <property type="entry name" value="RXYLT1-like"/>
</dbReference>
<dbReference type="Pfam" id="PF24785">
    <property type="entry name" value="RXYLT1_C"/>
    <property type="match status" value="1"/>
</dbReference>
<dbReference type="PhylomeDB" id="A7T1N4"/>
<dbReference type="Proteomes" id="UP000001593">
    <property type="component" value="Unassembled WGS sequence"/>
</dbReference>
<dbReference type="InParanoid" id="A7T1N4"/>
<gene>
    <name evidence="3" type="ORF">NEMVEDRAFT_v1g221007</name>
</gene>
<dbReference type="EMBL" id="DS470135">
    <property type="protein sequence ID" value="EDO30130.1"/>
    <property type="molecule type" value="Genomic_DNA"/>
</dbReference>
<sequence length="390" mass="45298">MKWKIFIAAFLIVYSIITIYTTNRLLSRDTGNNTLDFSLIGRRAGNFSSVPQRLIDVEIWGKAGIALYLWEHVIQGDREQRLGGIWSYGKKEVGPFRFQFRTGPGVAPNKVPKETENLVLVLNGREPQKVEFAQAWLESLRVFSRLRNVAVILLGSETCANEWFLPYLKTYGGVVNVAFIIYDISEKDERSIFQWPLGVATYREFPNVPPLSVEVERPRKYICNFLGTIYNNSSRVVLKKVLDSFKYIEDGLCYVNFREKWNPSESQETSQQYYYALANSDLTLSPVGINTECYRIYEACSYGSVPVIEDVMTPGKCGGKENPLYILKKYKAPFIFIKHWTELPKIIEKEQLMSTYELSDRRKTIINWYNKFKEQLRLHFVKVLKEKFVQ</sequence>
<accession>A7T1N4</accession>
<evidence type="ECO:0000313" key="3">
    <source>
        <dbReference type="EMBL" id="EDO30130.1"/>
    </source>
</evidence>
<name>A7T1N4_NEMVE</name>
<evidence type="ECO:0000313" key="4">
    <source>
        <dbReference type="Proteomes" id="UP000001593"/>
    </source>
</evidence>
<dbReference type="CDD" id="cd21099">
    <property type="entry name" value="RXYLT1-like"/>
    <property type="match status" value="1"/>
</dbReference>
<dbReference type="Pfam" id="PF24786">
    <property type="entry name" value="RXYLT1_N"/>
    <property type="match status" value="1"/>
</dbReference>
<evidence type="ECO:0008006" key="5">
    <source>
        <dbReference type="Google" id="ProtNLM"/>
    </source>
</evidence>
<dbReference type="OMA" id="RIFQWPL"/>
<organism evidence="3 4">
    <name type="scientific">Nematostella vectensis</name>
    <name type="common">Starlet sea anemone</name>
    <dbReference type="NCBI Taxonomy" id="45351"/>
    <lineage>
        <taxon>Eukaryota</taxon>
        <taxon>Metazoa</taxon>
        <taxon>Cnidaria</taxon>
        <taxon>Anthozoa</taxon>
        <taxon>Hexacorallia</taxon>
        <taxon>Actiniaria</taxon>
        <taxon>Edwardsiidae</taxon>
        <taxon>Nematostella</taxon>
    </lineage>
</organism>
<dbReference type="KEGG" id="nve:5500853"/>
<dbReference type="eggNOG" id="ENOG502QT2E">
    <property type="taxonomic scope" value="Eukaryota"/>
</dbReference>
<dbReference type="HOGENOM" id="CLU_040812_0_0_1"/>